<sequence>MNIKAEFHCHTTSSDGKMSPTEVVQRASIKGIQFLAITDHDNTEGIEAAIEASKTYGINIIPGIELSCNHNKESVHVLGYFRDASYKDESLQKFLRNLKNSRVERAKSIVDKLKTYFDIELDYEKVLAKGEGVVARPHIAQSIIDAGYDYSWEYIFDKIIGNDCPAYVPNKIITVEEGVALLKKYNAVVVLAHPVLLKKNTPEDLIKFGFDGLEAIYFMNFKKDEDRLISLCRNKSLLFTCGSDFHGITEGDNKHGDIGDMSIDTADFNNFMNSYNKDYCIY</sequence>
<gene>
    <name evidence="2" type="ORF">C1I91_21760</name>
</gene>
<dbReference type="SUPFAM" id="SSF89550">
    <property type="entry name" value="PHP domain-like"/>
    <property type="match status" value="1"/>
</dbReference>
<dbReference type="RefSeq" id="WP_128214757.1">
    <property type="nucleotide sequence ID" value="NZ_CP025746.1"/>
</dbReference>
<dbReference type="Pfam" id="PF02811">
    <property type="entry name" value="PHP"/>
    <property type="match status" value="1"/>
</dbReference>
<dbReference type="InterPro" id="IPR016195">
    <property type="entry name" value="Pol/histidinol_Pase-like"/>
</dbReference>
<dbReference type="Gene3D" id="3.20.20.140">
    <property type="entry name" value="Metal-dependent hydrolases"/>
    <property type="match status" value="1"/>
</dbReference>
<organism evidence="2 3">
    <name type="scientific">Clostridium manihotivorum</name>
    <dbReference type="NCBI Taxonomy" id="2320868"/>
    <lineage>
        <taxon>Bacteria</taxon>
        <taxon>Bacillati</taxon>
        <taxon>Bacillota</taxon>
        <taxon>Clostridia</taxon>
        <taxon>Eubacteriales</taxon>
        <taxon>Clostridiaceae</taxon>
        <taxon>Clostridium</taxon>
    </lineage>
</organism>
<dbReference type="EMBL" id="CP025746">
    <property type="protein sequence ID" value="QAA35377.1"/>
    <property type="molecule type" value="Genomic_DNA"/>
</dbReference>
<dbReference type="InterPro" id="IPR004013">
    <property type="entry name" value="PHP_dom"/>
</dbReference>
<reference evidence="2 3" key="1">
    <citation type="submission" date="2018-01" db="EMBL/GenBank/DDBJ databases">
        <title>Genome Sequencing and Assembly of Anaerobacter polyendosporus strain CT4.</title>
        <authorList>
            <person name="Tachaapaikoon C."/>
            <person name="Sutheeworapong S."/>
            <person name="Jenjaroenpun P."/>
            <person name="Wongsurawat T."/>
            <person name="Nookeaw I."/>
            <person name="Cheawchanlertfa P."/>
            <person name="Kosugi A."/>
            <person name="Cheevadhanarak S."/>
            <person name="Ratanakhanokchai K."/>
        </authorList>
    </citation>
    <scope>NUCLEOTIDE SEQUENCE [LARGE SCALE GENOMIC DNA]</scope>
    <source>
        <strain evidence="2 3">CT4</strain>
    </source>
</reference>
<protein>
    <submittedName>
        <fullName evidence="2">Phosphatase</fullName>
    </submittedName>
</protein>
<feature type="domain" description="Polymerase/histidinol phosphatase N-terminal" evidence="1">
    <location>
        <begin position="5"/>
        <end position="70"/>
    </location>
</feature>
<dbReference type="InterPro" id="IPR003141">
    <property type="entry name" value="Pol/His_phosphatase_N"/>
</dbReference>
<dbReference type="Gene3D" id="1.10.150.650">
    <property type="match status" value="1"/>
</dbReference>
<dbReference type="GO" id="GO:0004534">
    <property type="term" value="F:5'-3' RNA exonuclease activity"/>
    <property type="evidence" value="ECO:0007669"/>
    <property type="project" value="TreeGrafter"/>
</dbReference>
<dbReference type="PANTHER" id="PTHR42924:SF3">
    <property type="entry name" value="POLYMERASE_HISTIDINOL PHOSPHATASE N-TERMINAL DOMAIN-CONTAINING PROTEIN"/>
    <property type="match status" value="1"/>
</dbReference>
<proteinExistence type="predicted"/>
<dbReference type="Proteomes" id="UP000286268">
    <property type="component" value="Chromosome"/>
</dbReference>
<dbReference type="InterPro" id="IPR052018">
    <property type="entry name" value="PHP_domain"/>
</dbReference>
<dbReference type="CDD" id="cd07438">
    <property type="entry name" value="PHP_HisPPase_AMP"/>
    <property type="match status" value="1"/>
</dbReference>
<name>A0A410E248_9CLOT</name>
<dbReference type="GO" id="GO:0035312">
    <property type="term" value="F:5'-3' DNA exonuclease activity"/>
    <property type="evidence" value="ECO:0007669"/>
    <property type="project" value="TreeGrafter"/>
</dbReference>
<accession>A0A410E248</accession>
<evidence type="ECO:0000259" key="1">
    <source>
        <dbReference type="SMART" id="SM00481"/>
    </source>
</evidence>
<dbReference type="AlphaFoldDB" id="A0A410E248"/>
<evidence type="ECO:0000313" key="3">
    <source>
        <dbReference type="Proteomes" id="UP000286268"/>
    </source>
</evidence>
<evidence type="ECO:0000313" key="2">
    <source>
        <dbReference type="EMBL" id="QAA35377.1"/>
    </source>
</evidence>
<dbReference type="SMART" id="SM00481">
    <property type="entry name" value="POLIIIAc"/>
    <property type="match status" value="1"/>
</dbReference>
<dbReference type="PANTHER" id="PTHR42924">
    <property type="entry name" value="EXONUCLEASE"/>
    <property type="match status" value="1"/>
</dbReference>
<dbReference type="KEGG" id="cmah:C1I91_21760"/>
<dbReference type="OrthoDB" id="9791620at2"/>
<keyword evidence="3" id="KW-1185">Reference proteome</keyword>